<dbReference type="Proteomes" id="UP001189429">
    <property type="component" value="Unassembled WGS sequence"/>
</dbReference>
<evidence type="ECO:0000313" key="2">
    <source>
        <dbReference type="Proteomes" id="UP001189429"/>
    </source>
</evidence>
<proteinExistence type="predicted"/>
<dbReference type="EMBL" id="CAUYUJ010021982">
    <property type="protein sequence ID" value="CAK0908263.1"/>
    <property type="molecule type" value="Genomic_DNA"/>
</dbReference>
<keyword evidence="2" id="KW-1185">Reference proteome</keyword>
<comment type="caution">
    <text evidence="1">The sequence shown here is derived from an EMBL/GenBank/DDBJ whole genome shotgun (WGS) entry which is preliminary data.</text>
</comment>
<reference evidence="1" key="1">
    <citation type="submission" date="2023-10" db="EMBL/GenBank/DDBJ databases">
        <authorList>
            <person name="Chen Y."/>
            <person name="Shah S."/>
            <person name="Dougan E. K."/>
            <person name="Thang M."/>
            <person name="Chan C."/>
        </authorList>
    </citation>
    <scope>NUCLEOTIDE SEQUENCE [LARGE SCALE GENOMIC DNA]</scope>
</reference>
<organism evidence="1 2">
    <name type="scientific">Prorocentrum cordatum</name>
    <dbReference type="NCBI Taxonomy" id="2364126"/>
    <lineage>
        <taxon>Eukaryota</taxon>
        <taxon>Sar</taxon>
        <taxon>Alveolata</taxon>
        <taxon>Dinophyceae</taxon>
        <taxon>Prorocentrales</taxon>
        <taxon>Prorocentraceae</taxon>
        <taxon>Prorocentrum</taxon>
    </lineage>
</organism>
<protein>
    <submittedName>
        <fullName evidence="1">Uncharacterized protein</fullName>
    </submittedName>
</protein>
<sequence length="115" mass="12362">MEQVIDFVKRHLDCDRANQVVDLPCAVARDRLEVIGLMKDLLAVQVDGAVSDWRLVPHHAMDAHDSTSRSHGAATESIGRDPSSTFSFMVMGDVTLMQGGSASSSVYPAHSPSAP</sequence>
<evidence type="ECO:0000313" key="1">
    <source>
        <dbReference type="EMBL" id="CAK0908263.1"/>
    </source>
</evidence>
<accession>A0ABN9Y7E3</accession>
<name>A0ABN9Y7E3_9DINO</name>
<gene>
    <name evidence="1" type="ORF">PCOR1329_LOCUS82979</name>
</gene>